<sequence length="224" mass="24524">MIIKNSVVLVTSAGTSLGAMIALHFARLGAYVVLCDIDESNLTSAYRRCLEVTEQVEKAHVSDLSLQTIETLFSSIESRLGRAPNVLVNHWTSLPKQTLTGGHSGGKFITQFSLLASNLFLFGQVAAERMSQSQSGVIVNVVAQEPDQYYSDLDNTTSMVTGFTKSWAKELKQHNIRVGGVIPVSSHSHHANGNWSQIQDELTRTTEYIVSNDYFSGRVVSAET</sequence>
<dbReference type="RefSeq" id="WP_353498204.1">
    <property type="nucleotide sequence ID" value="NZ_CP115920.1"/>
</dbReference>
<dbReference type="AlphaFoldDB" id="A0AAU8BL84"/>
<protein>
    <submittedName>
        <fullName evidence="3">SDR family oxidoreductase</fullName>
    </submittedName>
</protein>
<comment type="similarity">
    <text evidence="1">Belongs to the short-chain dehydrogenases/reductases (SDR) family.</text>
</comment>
<gene>
    <name evidence="3" type="ORF">PG915_05475</name>
</gene>
<dbReference type="SUPFAM" id="SSF51735">
    <property type="entry name" value="NAD(P)-binding Rossmann-fold domains"/>
    <property type="match status" value="1"/>
</dbReference>
<dbReference type="PANTHER" id="PTHR43639:SF1">
    <property type="entry name" value="SHORT-CHAIN DEHYDROGENASE_REDUCTASE FAMILY PROTEIN"/>
    <property type="match status" value="1"/>
</dbReference>
<dbReference type="InterPro" id="IPR002347">
    <property type="entry name" value="SDR_fam"/>
</dbReference>
<dbReference type="EMBL" id="CP115920">
    <property type="protein sequence ID" value="XCD16982.1"/>
    <property type="molecule type" value="Genomic_DNA"/>
</dbReference>
<evidence type="ECO:0000256" key="2">
    <source>
        <dbReference type="ARBA" id="ARBA00023002"/>
    </source>
</evidence>
<evidence type="ECO:0000313" key="3">
    <source>
        <dbReference type="EMBL" id="XCD16982.1"/>
    </source>
</evidence>
<dbReference type="CDD" id="cd05233">
    <property type="entry name" value="SDR_c"/>
    <property type="match status" value="1"/>
</dbReference>
<keyword evidence="2" id="KW-0560">Oxidoreductase</keyword>
<accession>A0AAU8BL84</accession>
<dbReference type="NCBIfam" id="NF006464">
    <property type="entry name" value="PRK08862.1"/>
    <property type="match status" value="1"/>
</dbReference>
<dbReference type="Pfam" id="PF00106">
    <property type="entry name" value="adh_short"/>
    <property type="match status" value="1"/>
</dbReference>
<dbReference type="InterPro" id="IPR036291">
    <property type="entry name" value="NAD(P)-bd_dom_sf"/>
</dbReference>
<reference evidence="3" key="1">
    <citation type="submission" date="2023-01" db="EMBL/GenBank/DDBJ databases">
        <title>Vibrio sp. CB1-14 genome sequencing.</title>
        <authorList>
            <person name="Otstavnykh N."/>
            <person name="Isaeva M."/>
            <person name="Meleshko D."/>
        </authorList>
    </citation>
    <scope>NUCLEOTIDE SEQUENCE</scope>
    <source>
        <strain evidence="3">CB1-14</strain>
    </source>
</reference>
<evidence type="ECO:0000256" key="1">
    <source>
        <dbReference type="ARBA" id="ARBA00006484"/>
    </source>
</evidence>
<dbReference type="PRINTS" id="PR00081">
    <property type="entry name" value="GDHRDH"/>
</dbReference>
<dbReference type="KEGG" id="vck:PG915_05475"/>
<organism evidence="3">
    <name type="scientific">Vibrio chaetopteri</name>
    <dbReference type="NCBI Taxonomy" id="3016528"/>
    <lineage>
        <taxon>Bacteria</taxon>
        <taxon>Pseudomonadati</taxon>
        <taxon>Pseudomonadota</taxon>
        <taxon>Gammaproteobacteria</taxon>
        <taxon>Vibrionales</taxon>
        <taxon>Vibrionaceae</taxon>
        <taxon>Vibrio</taxon>
    </lineage>
</organism>
<dbReference type="PANTHER" id="PTHR43639">
    <property type="entry name" value="OXIDOREDUCTASE, SHORT-CHAIN DEHYDROGENASE/REDUCTASE FAMILY (AFU_ORTHOLOGUE AFUA_5G02870)"/>
    <property type="match status" value="1"/>
</dbReference>
<dbReference type="GO" id="GO:0016491">
    <property type="term" value="F:oxidoreductase activity"/>
    <property type="evidence" value="ECO:0007669"/>
    <property type="project" value="UniProtKB-KW"/>
</dbReference>
<dbReference type="Gene3D" id="3.40.50.720">
    <property type="entry name" value="NAD(P)-binding Rossmann-like Domain"/>
    <property type="match status" value="1"/>
</dbReference>
<proteinExistence type="inferred from homology"/>
<name>A0AAU8BL84_9VIBR</name>